<evidence type="ECO:0000313" key="3">
    <source>
        <dbReference type="Proteomes" id="UP000289952"/>
    </source>
</evidence>
<dbReference type="OrthoDB" id="9801263at2"/>
<evidence type="ECO:0000313" key="2">
    <source>
        <dbReference type="EMBL" id="VEU63641.1"/>
    </source>
</evidence>
<sequence>MTKLKQSKIDLANKTVNYLQNLNKGYNLVETKKPIVVAGLNFYLDLVLFHEVLNSYLLINFKFTRINKTDIGKMQIYLNSYKNKLANNQATNLIGIIVLLNKKINKKNLKIINLESNFGLNIYNIIKPDLFNLLEELQ</sequence>
<dbReference type="Pfam" id="PF06250">
    <property type="entry name" value="YhcG_C"/>
    <property type="match status" value="1"/>
</dbReference>
<proteinExistence type="predicted"/>
<dbReference type="Proteomes" id="UP000289952">
    <property type="component" value="Chromosome"/>
</dbReference>
<dbReference type="PANTHER" id="PTHR30547:SF5">
    <property type="entry name" value="NUCLEASE YHCG-RELATED"/>
    <property type="match status" value="1"/>
</dbReference>
<dbReference type="EMBL" id="LR214972">
    <property type="protein sequence ID" value="VEU63641.1"/>
    <property type="molecule type" value="Genomic_DNA"/>
</dbReference>
<feature type="domain" description="YhcG PDDEXK nuclease" evidence="1">
    <location>
        <begin position="11"/>
        <end position="124"/>
    </location>
</feature>
<dbReference type="RefSeq" id="WP_129621840.1">
    <property type="nucleotide sequence ID" value="NZ_LR214972.1"/>
</dbReference>
<reference evidence="2 3" key="1">
    <citation type="submission" date="2019-01" db="EMBL/GenBank/DDBJ databases">
        <authorList>
            <consortium name="Pathogen Informatics"/>
        </authorList>
    </citation>
    <scope>NUCLEOTIDE SEQUENCE [LARGE SCALE GENOMIC DNA]</scope>
    <source>
        <strain evidence="2 3">NCTC10118</strain>
    </source>
</reference>
<organism evidence="2 3">
    <name type="scientific">Mycoplasmopsis bovirhinis</name>
    <dbReference type="NCBI Taxonomy" id="29553"/>
    <lineage>
        <taxon>Bacteria</taxon>
        <taxon>Bacillati</taxon>
        <taxon>Mycoplasmatota</taxon>
        <taxon>Mycoplasmoidales</taxon>
        <taxon>Metamycoplasmataceae</taxon>
        <taxon>Mycoplasmopsis</taxon>
    </lineage>
</organism>
<dbReference type="InterPro" id="IPR053148">
    <property type="entry name" value="PD-DEXK-like_domain"/>
</dbReference>
<gene>
    <name evidence="2" type="ORF">NCTC10118_00692</name>
</gene>
<evidence type="ECO:0000259" key="1">
    <source>
        <dbReference type="Pfam" id="PF06250"/>
    </source>
</evidence>
<protein>
    <submittedName>
        <fullName evidence="2">Uncharacterized conserved protein</fullName>
    </submittedName>
</protein>
<keyword evidence="3" id="KW-1185">Reference proteome</keyword>
<accession>A0A449AF65</accession>
<dbReference type="PANTHER" id="PTHR30547">
    <property type="entry name" value="UNCHARACTERIZED PROTEIN YHCG-RELATED"/>
    <property type="match status" value="1"/>
</dbReference>
<name>A0A449AF65_9BACT</name>
<dbReference type="InterPro" id="IPR009362">
    <property type="entry name" value="YhcG_C"/>
</dbReference>
<dbReference type="AlphaFoldDB" id="A0A449AF65"/>